<comment type="catalytic activity">
    <reaction evidence="8">
        <text>2 cob(II)yrinate a,c diamide + reduced [electron-transfer flavoprotein] + 2 ATP = 2 adenosylcob(III)yrinate a,c-diamide + 2 triphosphate + oxidized [electron-transfer flavoprotein] + 3 H(+)</text>
        <dbReference type="Rhea" id="RHEA:11528"/>
        <dbReference type="Rhea" id="RHEA-COMP:10685"/>
        <dbReference type="Rhea" id="RHEA-COMP:10686"/>
        <dbReference type="ChEBI" id="CHEBI:15378"/>
        <dbReference type="ChEBI" id="CHEBI:18036"/>
        <dbReference type="ChEBI" id="CHEBI:30616"/>
        <dbReference type="ChEBI" id="CHEBI:57692"/>
        <dbReference type="ChEBI" id="CHEBI:58307"/>
        <dbReference type="ChEBI" id="CHEBI:58503"/>
        <dbReference type="ChEBI" id="CHEBI:58537"/>
        <dbReference type="EC" id="2.5.1.17"/>
    </reaction>
</comment>
<comment type="similarity">
    <text evidence="2">Belongs to the Cob(I)alamin adenosyltransferase family.</text>
</comment>
<dbReference type="Gene3D" id="3.40.50.300">
    <property type="entry name" value="P-loop containing nucleotide triphosphate hydrolases"/>
    <property type="match status" value="1"/>
</dbReference>
<dbReference type="AlphaFoldDB" id="A0AAE3P090"/>
<dbReference type="PIRSF" id="PIRSF015617">
    <property type="entry name" value="Adensltrnsf_CobA"/>
    <property type="match status" value="1"/>
</dbReference>
<dbReference type="InterPro" id="IPR027417">
    <property type="entry name" value="P-loop_NTPase"/>
</dbReference>
<dbReference type="EMBL" id="JARGDL010000008">
    <property type="protein sequence ID" value="MDF1611929.1"/>
    <property type="molecule type" value="Genomic_DNA"/>
</dbReference>
<dbReference type="EC" id="2.5.1.17" evidence="3"/>
<dbReference type="CDD" id="cd00561">
    <property type="entry name" value="CobA_ACA"/>
    <property type="match status" value="1"/>
</dbReference>
<dbReference type="GO" id="GO:0008817">
    <property type="term" value="F:corrinoid adenosyltransferase activity"/>
    <property type="evidence" value="ECO:0007669"/>
    <property type="project" value="UniProtKB-EC"/>
</dbReference>
<evidence type="ECO:0000256" key="4">
    <source>
        <dbReference type="ARBA" id="ARBA00024929"/>
    </source>
</evidence>
<dbReference type="Pfam" id="PF02572">
    <property type="entry name" value="CobA_CobO_BtuR"/>
    <property type="match status" value="1"/>
</dbReference>
<dbReference type="PANTHER" id="PTHR46638:SF1">
    <property type="entry name" value="CORRINOID ADENOSYLTRANSFERASE"/>
    <property type="match status" value="1"/>
</dbReference>
<evidence type="ECO:0000313" key="10">
    <source>
        <dbReference type="EMBL" id="MDF1611929.1"/>
    </source>
</evidence>
<comment type="catalytic activity">
    <reaction evidence="9">
        <text>2 cob(II)alamin + reduced [electron-transfer flavoprotein] + 2 ATP = 2 adenosylcob(III)alamin + 2 triphosphate + oxidized [electron-transfer flavoprotein] + 3 H(+)</text>
        <dbReference type="Rhea" id="RHEA:28671"/>
        <dbReference type="Rhea" id="RHEA-COMP:10685"/>
        <dbReference type="Rhea" id="RHEA-COMP:10686"/>
        <dbReference type="ChEBI" id="CHEBI:15378"/>
        <dbReference type="ChEBI" id="CHEBI:16304"/>
        <dbReference type="ChEBI" id="CHEBI:18036"/>
        <dbReference type="ChEBI" id="CHEBI:18408"/>
        <dbReference type="ChEBI" id="CHEBI:30616"/>
        <dbReference type="ChEBI" id="CHEBI:57692"/>
        <dbReference type="ChEBI" id="CHEBI:58307"/>
        <dbReference type="EC" id="2.5.1.17"/>
    </reaction>
</comment>
<accession>A0AAE3P090</accession>
<dbReference type="PANTHER" id="PTHR46638">
    <property type="entry name" value="CORRINOID ADENOSYLTRANSFERASE"/>
    <property type="match status" value="1"/>
</dbReference>
<dbReference type="RefSeq" id="WP_321535697.1">
    <property type="nucleotide sequence ID" value="NZ_JARGDL010000008.1"/>
</dbReference>
<evidence type="ECO:0000256" key="5">
    <source>
        <dbReference type="ARBA" id="ARBA00031529"/>
    </source>
</evidence>
<dbReference type="GO" id="GO:0009236">
    <property type="term" value="P:cobalamin biosynthetic process"/>
    <property type="evidence" value="ECO:0007669"/>
    <property type="project" value="InterPro"/>
</dbReference>
<evidence type="ECO:0000256" key="1">
    <source>
        <dbReference type="ARBA" id="ARBA00005121"/>
    </source>
</evidence>
<sequence>MKVLNKGFIQVYTGNGKGKSTAAIGQIIRAAGFGYKSFILMLMKEFPYNEIKIFEQLKNFISFAQVGKDDFVFRKKLPSEFEKQKVANALADFTNKMLSNEYDVLVLDEIFVAIYFRLTTTEELIRIIKQKPENVELILTGRYCPQEIIEMADLVTEMNEIKHYYQKGILARRGIES</sequence>
<keyword evidence="11" id="KW-1185">Reference proteome</keyword>
<comment type="function">
    <text evidence="4">Required for both de novo synthesis of the corrin ring for the assimilation of exogenous corrinoids. Participates in the adenosylation of a variety of incomplete and complete corrinoids.</text>
</comment>
<protein>
    <recommendedName>
        <fullName evidence="3">corrinoid adenosyltransferase</fullName>
        <ecNumber evidence="3">2.5.1.17</ecNumber>
    </recommendedName>
    <alternativeName>
        <fullName evidence="5">Cob(II)alamin adenosyltransferase</fullName>
    </alternativeName>
    <alternativeName>
        <fullName evidence="7">Cob(II)yrinic acid a,c-diamide adenosyltransferase</fullName>
    </alternativeName>
    <alternativeName>
        <fullName evidence="6">Cobinamide/cobalamin adenosyltransferase</fullName>
    </alternativeName>
</protein>
<evidence type="ECO:0000313" key="11">
    <source>
        <dbReference type="Proteomes" id="UP001221302"/>
    </source>
</evidence>
<evidence type="ECO:0000256" key="7">
    <source>
        <dbReference type="ARBA" id="ARBA00033354"/>
    </source>
</evidence>
<evidence type="ECO:0000256" key="3">
    <source>
        <dbReference type="ARBA" id="ARBA00012454"/>
    </source>
</evidence>
<evidence type="ECO:0000256" key="6">
    <source>
        <dbReference type="ARBA" id="ARBA00033334"/>
    </source>
</evidence>
<dbReference type="GO" id="GO:0005524">
    <property type="term" value="F:ATP binding"/>
    <property type="evidence" value="ECO:0007669"/>
    <property type="project" value="InterPro"/>
</dbReference>
<proteinExistence type="inferred from homology"/>
<organism evidence="10 11">
    <name type="scientific">Stygiobacter electus</name>
    <dbReference type="NCBI Taxonomy" id="3032292"/>
    <lineage>
        <taxon>Bacteria</taxon>
        <taxon>Pseudomonadati</taxon>
        <taxon>Ignavibacteriota</taxon>
        <taxon>Ignavibacteria</taxon>
        <taxon>Ignavibacteriales</taxon>
        <taxon>Melioribacteraceae</taxon>
        <taxon>Stygiobacter</taxon>
    </lineage>
</organism>
<dbReference type="Proteomes" id="UP001221302">
    <property type="component" value="Unassembled WGS sequence"/>
</dbReference>
<gene>
    <name evidence="10" type="ORF">P0M35_07190</name>
</gene>
<evidence type="ECO:0000256" key="8">
    <source>
        <dbReference type="ARBA" id="ARBA00048555"/>
    </source>
</evidence>
<comment type="caution">
    <text evidence="10">The sequence shown here is derived from an EMBL/GenBank/DDBJ whole genome shotgun (WGS) entry which is preliminary data.</text>
</comment>
<reference evidence="10" key="1">
    <citation type="submission" date="2023-03" db="EMBL/GenBank/DDBJ databases">
        <title>Stygiobacter electus gen. nov., sp. nov., facultatively anaerobic thermotolerant bacterium of the class Ignavibacteria from a well of Yessentuki mineral water deposit.</title>
        <authorList>
            <person name="Podosokorskaya O.A."/>
            <person name="Elcheninov A.G."/>
            <person name="Petrova N.F."/>
            <person name="Zavarzina D.G."/>
            <person name="Kublanov I.V."/>
            <person name="Merkel A.Y."/>
        </authorList>
    </citation>
    <scope>NUCLEOTIDE SEQUENCE</scope>
    <source>
        <strain evidence="10">09-Me</strain>
    </source>
</reference>
<evidence type="ECO:0000256" key="9">
    <source>
        <dbReference type="ARBA" id="ARBA00048692"/>
    </source>
</evidence>
<dbReference type="SUPFAM" id="SSF52540">
    <property type="entry name" value="P-loop containing nucleoside triphosphate hydrolases"/>
    <property type="match status" value="1"/>
</dbReference>
<evidence type="ECO:0000256" key="2">
    <source>
        <dbReference type="ARBA" id="ARBA00007487"/>
    </source>
</evidence>
<dbReference type="InterPro" id="IPR003724">
    <property type="entry name" value="CblAdoTrfase_CobA"/>
</dbReference>
<name>A0AAE3P090_9BACT</name>
<comment type="pathway">
    <text evidence="1">Cofactor biosynthesis; adenosylcobalamin biosynthesis; adenosylcobalamin from cob(II)yrinate a,c-diamide: step 2/7.</text>
</comment>